<dbReference type="EMBL" id="NIZV01000585">
    <property type="protein sequence ID" value="RSL84939.1"/>
    <property type="molecule type" value="Genomic_DNA"/>
</dbReference>
<organism evidence="7 8">
    <name type="scientific">Fusarium ambrosium</name>
    <dbReference type="NCBI Taxonomy" id="131363"/>
    <lineage>
        <taxon>Eukaryota</taxon>
        <taxon>Fungi</taxon>
        <taxon>Dikarya</taxon>
        <taxon>Ascomycota</taxon>
        <taxon>Pezizomycotina</taxon>
        <taxon>Sordariomycetes</taxon>
        <taxon>Hypocreomycetidae</taxon>
        <taxon>Hypocreales</taxon>
        <taxon>Nectriaceae</taxon>
        <taxon>Fusarium</taxon>
        <taxon>Fusarium solani species complex</taxon>
    </lineage>
</organism>
<keyword evidence="1" id="KW-0147">Chitin-binding</keyword>
<feature type="domain" description="LysM" evidence="6">
    <location>
        <begin position="489"/>
        <end position="535"/>
    </location>
</feature>
<dbReference type="SMART" id="SM00257">
    <property type="entry name" value="LysM"/>
    <property type="match status" value="5"/>
</dbReference>
<dbReference type="Proteomes" id="UP000288429">
    <property type="component" value="Unassembled WGS sequence"/>
</dbReference>
<evidence type="ECO:0000313" key="7">
    <source>
        <dbReference type="EMBL" id="RSL84939.1"/>
    </source>
</evidence>
<dbReference type="PANTHER" id="PTHR34997:SF2">
    <property type="entry name" value="LYSM DOMAIN-CONTAINING PROTEIN-RELATED"/>
    <property type="match status" value="1"/>
</dbReference>
<proteinExistence type="inferred from homology"/>
<sequence>MPPAPGTIENCAFWYDNDGSLPCDMLPWAWDISMEDFLKWNPSITETCDNFEEGYSYCIQAKEAPVSSTTSKPETTVQSETTTLVPSKTTPTMTTTTTTAGNGVETPDPVQPGIVSNCDKFYLNSETGANCAGLWADTYACVSIIGHNATPTKPSTPTNGIETPSPIQSGIVNNCNKFHLVKTTTTCLSIQDYYKLPLADFYKWNPAVGTSCQSLLANYYVCVGVTDSTPTPTQTGGIETPSPIQNGMVKDCNKFHLVKTTTTCSSIETYYKLSLSDFYKWNPAVGTNCQSLLANYYVCVGVTSSTPTPTQTSSNGIETPSPIQNGMAKNCNKFHLMKTTTTCASIENYYSLPLSDFYKWNPAVGTNCQSLLANYYVCVSVVGWTPTPTTPGNGISTPTPIQTGMTKNCNKFHLVKSTTTCASIQDYYKISFADFYKWNPAVGSMCTSLWADYNVCVGVIGQTPTPTNPGNGVSTPTPIQAGMTSSCKKFHLVKSTTTCASIQDYYKVTIANLYKWNPAIGSACTSLWANYYVCVGV</sequence>
<dbReference type="AlphaFoldDB" id="A0A428S4Z4"/>
<keyword evidence="8" id="KW-1185">Reference proteome</keyword>
<evidence type="ECO:0000256" key="2">
    <source>
        <dbReference type="ARBA" id="ARBA00022729"/>
    </source>
</evidence>
<feature type="compositionally biased region" description="Polar residues" evidence="5">
    <location>
        <begin position="68"/>
        <end position="80"/>
    </location>
</feature>
<evidence type="ECO:0000256" key="5">
    <source>
        <dbReference type="SAM" id="MobiDB-lite"/>
    </source>
</evidence>
<dbReference type="SUPFAM" id="SSF54106">
    <property type="entry name" value="LysM domain"/>
    <property type="match status" value="5"/>
</dbReference>
<dbReference type="GO" id="GO:0008061">
    <property type="term" value="F:chitin binding"/>
    <property type="evidence" value="ECO:0007669"/>
    <property type="project" value="UniProtKB-KW"/>
</dbReference>
<dbReference type="InterPro" id="IPR036779">
    <property type="entry name" value="LysM_dom_sf"/>
</dbReference>
<reference evidence="7 8" key="1">
    <citation type="submission" date="2017-06" db="EMBL/GenBank/DDBJ databases">
        <title>Cmopartive genomic analysis of Ambrosia Fusariam Clade fungi.</title>
        <authorList>
            <person name="Stajich J.E."/>
            <person name="Carrillo J."/>
            <person name="Kijimoto T."/>
            <person name="Eskalen A."/>
            <person name="O'Donnell K."/>
            <person name="Kasson M."/>
        </authorList>
    </citation>
    <scope>NUCLEOTIDE SEQUENCE [LARGE SCALE GENOMIC DNA]</scope>
    <source>
        <strain evidence="7 8">NRRL 20438</strain>
    </source>
</reference>
<dbReference type="InterPro" id="IPR018392">
    <property type="entry name" value="LysM"/>
</dbReference>
<feature type="domain" description="LysM" evidence="6">
    <location>
        <begin position="333"/>
        <end position="379"/>
    </location>
</feature>
<dbReference type="PROSITE" id="PS51782">
    <property type="entry name" value="LYSM"/>
    <property type="match status" value="5"/>
</dbReference>
<feature type="compositionally biased region" description="Low complexity" evidence="5">
    <location>
        <begin position="81"/>
        <end position="99"/>
    </location>
</feature>
<evidence type="ECO:0000256" key="4">
    <source>
        <dbReference type="ARBA" id="ARBA00044955"/>
    </source>
</evidence>
<name>A0A428S4Z4_9HYPO</name>
<evidence type="ECO:0000313" key="8">
    <source>
        <dbReference type="Proteomes" id="UP000288429"/>
    </source>
</evidence>
<evidence type="ECO:0000256" key="1">
    <source>
        <dbReference type="ARBA" id="ARBA00022669"/>
    </source>
</evidence>
<dbReference type="PANTHER" id="PTHR34997">
    <property type="entry name" value="AM15"/>
    <property type="match status" value="1"/>
</dbReference>
<dbReference type="Gene3D" id="3.10.350.10">
    <property type="entry name" value="LysM domain"/>
    <property type="match status" value="6"/>
</dbReference>
<feature type="domain" description="LysM" evidence="6">
    <location>
        <begin position="254"/>
        <end position="300"/>
    </location>
</feature>
<feature type="domain" description="LysM" evidence="6">
    <location>
        <begin position="411"/>
        <end position="457"/>
    </location>
</feature>
<comment type="similarity">
    <text evidence="4">Belongs to the secreted LysM effector family.</text>
</comment>
<dbReference type="CDD" id="cd00118">
    <property type="entry name" value="LysM"/>
    <property type="match status" value="1"/>
</dbReference>
<evidence type="ECO:0000256" key="3">
    <source>
        <dbReference type="ARBA" id="ARBA00023026"/>
    </source>
</evidence>
<feature type="domain" description="LysM" evidence="6">
    <location>
        <begin position="177"/>
        <end position="223"/>
    </location>
</feature>
<comment type="caution">
    <text evidence="7">The sequence shown here is derived from an EMBL/GenBank/DDBJ whole genome shotgun (WGS) entry which is preliminary data.</text>
</comment>
<dbReference type="InterPro" id="IPR052210">
    <property type="entry name" value="LysM1-like"/>
</dbReference>
<feature type="region of interest" description="Disordered" evidence="5">
    <location>
        <begin position="68"/>
        <end position="108"/>
    </location>
</feature>
<accession>A0A428S4Z4</accession>
<keyword evidence="2" id="KW-0732">Signal</keyword>
<evidence type="ECO:0000259" key="6">
    <source>
        <dbReference type="PROSITE" id="PS51782"/>
    </source>
</evidence>
<protein>
    <recommendedName>
        <fullName evidence="6">LysM domain-containing protein</fullName>
    </recommendedName>
</protein>
<keyword evidence="3" id="KW-0843">Virulence</keyword>
<gene>
    <name evidence="7" type="ORF">CDV31_016642</name>
</gene>